<dbReference type="InterPro" id="IPR038883">
    <property type="entry name" value="AN11006-like"/>
</dbReference>
<sequence>MKRKGPQKAQRGHKKQKNALQTQVHSPQSILYPQNSLLGLPVELRLQILQYLLPDVAIVPFRKEIFRHRVHPTSILNGYRYTSDSDEDEDEDTSLKEFKSYQASVNQGFRWSDTLRDGVLRGYRPLRINLESCSPSIMRVNHQLYRESLPLVYKRKTFAAHIFKEAMILCSHPFSYHNDDRSLCELSLHVGRIESMELVITHEIGLHQHEIDNTIMLSASLANALSERQSLRRLSIVLEVYPCDSEYDTAWVGEIYEKDLTRLLKCFELLRNLESVAIHIKGCRETGLDGANREEWAYQFSSRFSRFLRKLPNTMQSRTRMEPKKVEVDLFRRYLEGHKNLFSMQRGVFGSASPESGRDLLRDAWEACACSDMIAYDKVLKVTKTRWRAMERLRRERMMDEFDQQASVVRL</sequence>
<keyword evidence="3" id="KW-1185">Reference proteome</keyword>
<proteinExistence type="predicted"/>
<evidence type="ECO:0000313" key="3">
    <source>
        <dbReference type="Proteomes" id="UP000298493"/>
    </source>
</evidence>
<dbReference type="Proteomes" id="UP000298493">
    <property type="component" value="Unassembled WGS sequence"/>
</dbReference>
<dbReference type="EMBL" id="SNSC02000028">
    <property type="protein sequence ID" value="TID13250.1"/>
    <property type="molecule type" value="Genomic_DNA"/>
</dbReference>
<feature type="compositionally biased region" description="Basic residues" evidence="1">
    <location>
        <begin position="1"/>
        <end position="17"/>
    </location>
</feature>
<keyword evidence="2" id="KW-0808">Transferase</keyword>
<name>A0A4Z1NXL0_9PEZI</name>
<evidence type="ECO:0000313" key="2">
    <source>
        <dbReference type="EMBL" id="TID13250.1"/>
    </source>
</evidence>
<organism evidence="2 3">
    <name type="scientific">Venturia nashicola</name>
    <dbReference type="NCBI Taxonomy" id="86259"/>
    <lineage>
        <taxon>Eukaryota</taxon>
        <taxon>Fungi</taxon>
        <taxon>Dikarya</taxon>
        <taxon>Ascomycota</taxon>
        <taxon>Pezizomycotina</taxon>
        <taxon>Dothideomycetes</taxon>
        <taxon>Pleosporomycetidae</taxon>
        <taxon>Venturiales</taxon>
        <taxon>Venturiaceae</taxon>
        <taxon>Venturia</taxon>
    </lineage>
</organism>
<keyword evidence="2" id="KW-0418">Kinase</keyword>
<comment type="caution">
    <text evidence="2">The sequence shown here is derived from an EMBL/GenBank/DDBJ whole genome shotgun (WGS) entry which is preliminary data.</text>
</comment>
<dbReference type="OrthoDB" id="3907744at2759"/>
<dbReference type="AlphaFoldDB" id="A0A4Z1NXL0"/>
<feature type="region of interest" description="Disordered" evidence="1">
    <location>
        <begin position="1"/>
        <end position="26"/>
    </location>
</feature>
<dbReference type="GO" id="GO:0016301">
    <property type="term" value="F:kinase activity"/>
    <property type="evidence" value="ECO:0007669"/>
    <property type="project" value="UniProtKB-KW"/>
</dbReference>
<dbReference type="PANTHER" id="PTHR42085:SF2">
    <property type="entry name" value="F-BOX DOMAIN-CONTAINING PROTEIN"/>
    <property type="match status" value="1"/>
</dbReference>
<gene>
    <name evidence="2" type="ORF">E6O75_ATG10323</name>
</gene>
<accession>A0A4Z1NXL0</accession>
<protein>
    <submittedName>
        <fullName evidence="2">Mitogen-activated protein kinase</fullName>
    </submittedName>
</protein>
<dbReference type="PANTHER" id="PTHR42085">
    <property type="entry name" value="F-BOX DOMAIN-CONTAINING PROTEIN"/>
    <property type="match status" value="1"/>
</dbReference>
<evidence type="ECO:0000256" key="1">
    <source>
        <dbReference type="SAM" id="MobiDB-lite"/>
    </source>
</evidence>
<reference evidence="2 3" key="1">
    <citation type="submission" date="2019-04" db="EMBL/GenBank/DDBJ databases">
        <title>High contiguity whole genome sequence and gene annotation resource for two Venturia nashicola isolates.</title>
        <authorList>
            <person name="Prokchorchik M."/>
            <person name="Won K."/>
            <person name="Lee Y."/>
            <person name="Choi E.D."/>
            <person name="Segonzac C."/>
            <person name="Sohn K.H."/>
        </authorList>
    </citation>
    <scope>NUCLEOTIDE SEQUENCE [LARGE SCALE GENOMIC DNA]</scope>
    <source>
        <strain evidence="2 3">PRI2</strain>
    </source>
</reference>